<dbReference type="Pfam" id="PF24379">
    <property type="entry name" value="DUF7535"/>
    <property type="match status" value="1"/>
</dbReference>
<evidence type="ECO:0000313" key="2">
    <source>
        <dbReference type="EMBL" id="ELZ94824.1"/>
    </source>
</evidence>
<keyword evidence="3" id="KW-1185">Reference proteome</keyword>
<dbReference type="EMBL" id="AOLN01000011">
    <property type="protein sequence ID" value="ELZ94824.1"/>
    <property type="molecule type" value="Genomic_DNA"/>
</dbReference>
<reference evidence="2 3" key="1">
    <citation type="journal article" date="2014" name="PLoS Genet.">
        <title>Phylogenetically driven sequencing of extremely halophilic archaea reveals strategies for static and dynamic osmo-response.</title>
        <authorList>
            <person name="Becker E.A."/>
            <person name="Seitzer P.M."/>
            <person name="Tritt A."/>
            <person name="Larsen D."/>
            <person name="Krusor M."/>
            <person name="Yao A.I."/>
            <person name="Wu D."/>
            <person name="Madern D."/>
            <person name="Eisen J.A."/>
            <person name="Darling A.E."/>
            <person name="Facciotti M.T."/>
        </authorList>
    </citation>
    <scope>NUCLEOTIDE SEQUENCE [LARGE SCALE GENOMIC DNA]</scope>
    <source>
        <strain evidence="2 3">ATCC BAA-1512</strain>
    </source>
</reference>
<accession>M0IH84</accession>
<organism evidence="2 3">
    <name type="scientific">Haloferax mucosum ATCC BAA-1512</name>
    <dbReference type="NCBI Taxonomy" id="662479"/>
    <lineage>
        <taxon>Archaea</taxon>
        <taxon>Methanobacteriati</taxon>
        <taxon>Methanobacteriota</taxon>
        <taxon>Stenosarchaea group</taxon>
        <taxon>Halobacteria</taxon>
        <taxon>Halobacteriales</taxon>
        <taxon>Haloferacaceae</taxon>
        <taxon>Haloferax</taxon>
    </lineage>
</organism>
<dbReference type="AlphaFoldDB" id="M0IH84"/>
<sequence>MSGDDSITLTQRAYRTVTPGSKMHPNASMDSIGWAIFLGLVVLMLPLLPFIAIVYTLSKLFGYLAAQRGTDTEP</sequence>
<dbReference type="InterPro" id="IPR055957">
    <property type="entry name" value="DUF7535"/>
</dbReference>
<dbReference type="STRING" id="662479.C440_07107"/>
<dbReference type="PATRIC" id="fig|662479.7.peg.1436"/>
<keyword evidence="1" id="KW-0472">Membrane</keyword>
<gene>
    <name evidence="2" type="ORF">C440_07107</name>
</gene>
<evidence type="ECO:0000313" key="3">
    <source>
        <dbReference type="Proteomes" id="UP000011550"/>
    </source>
</evidence>
<name>M0IH84_9EURY</name>
<keyword evidence="1" id="KW-0812">Transmembrane</keyword>
<protein>
    <submittedName>
        <fullName evidence="2">Uncharacterized protein</fullName>
    </submittedName>
</protein>
<proteinExistence type="predicted"/>
<dbReference type="OrthoDB" id="214423at2157"/>
<dbReference type="RefSeq" id="WP_008319640.1">
    <property type="nucleotide sequence ID" value="NZ_AOLN01000011.1"/>
</dbReference>
<evidence type="ECO:0000256" key="1">
    <source>
        <dbReference type="SAM" id="Phobius"/>
    </source>
</evidence>
<comment type="caution">
    <text evidence="2">The sequence shown here is derived from an EMBL/GenBank/DDBJ whole genome shotgun (WGS) entry which is preliminary data.</text>
</comment>
<dbReference type="Proteomes" id="UP000011550">
    <property type="component" value="Unassembled WGS sequence"/>
</dbReference>
<feature type="transmembrane region" description="Helical" evidence="1">
    <location>
        <begin position="32"/>
        <end position="58"/>
    </location>
</feature>
<keyword evidence="1" id="KW-1133">Transmembrane helix</keyword>